<dbReference type="Proteomes" id="UP000279860">
    <property type="component" value="Unassembled WGS sequence"/>
</dbReference>
<gene>
    <name evidence="1" type="ORF">EII40_03845</name>
    <name evidence="2" type="ORF">EII41_01660</name>
</gene>
<proteinExistence type="predicted"/>
<dbReference type="EMBL" id="RQYN01000003">
    <property type="protein sequence ID" value="RRD79243.1"/>
    <property type="molecule type" value="Genomic_DNA"/>
</dbReference>
<dbReference type="AlphaFoldDB" id="A0A3P1XV74"/>
<dbReference type="RefSeq" id="WP_124750957.1">
    <property type="nucleotide sequence ID" value="NZ_RQYN01000003.1"/>
</dbReference>
<comment type="caution">
    <text evidence="1">The sequence shown here is derived from an EMBL/GenBank/DDBJ whole genome shotgun (WGS) entry which is preliminary data.</text>
</comment>
<evidence type="ECO:0000313" key="4">
    <source>
        <dbReference type="Proteomes" id="UP000279860"/>
    </source>
</evidence>
<accession>A0A3P1XV74</accession>
<organism evidence="1 3">
    <name type="scientific">Tannerella forsythia</name>
    <name type="common">Bacteroides forsythus</name>
    <dbReference type="NCBI Taxonomy" id="28112"/>
    <lineage>
        <taxon>Bacteria</taxon>
        <taxon>Pseudomonadati</taxon>
        <taxon>Bacteroidota</taxon>
        <taxon>Bacteroidia</taxon>
        <taxon>Bacteroidales</taxon>
        <taxon>Tannerellaceae</taxon>
        <taxon>Tannerella</taxon>
    </lineage>
</organism>
<dbReference type="EMBL" id="RQYS01000012">
    <property type="protein sequence ID" value="RRD62385.1"/>
    <property type="molecule type" value="Genomic_DNA"/>
</dbReference>
<evidence type="ECO:0000313" key="3">
    <source>
        <dbReference type="Proteomes" id="UP000278609"/>
    </source>
</evidence>
<dbReference type="OrthoDB" id="5952844at2"/>
<evidence type="ECO:0000313" key="2">
    <source>
        <dbReference type="EMBL" id="RRD79243.1"/>
    </source>
</evidence>
<evidence type="ECO:0000313" key="1">
    <source>
        <dbReference type="EMBL" id="RRD62385.1"/>
    </source>
</evidence>
<reference evidence="3 4" key="1">
    <citation type="submission" date="2018-11" db="EMBL/GenBank/DDBJ databases">
        <title>Genomes From Bacteria Associated with the Canine Oral Cavity: a Test Case for Automated Genome-Based Taxonomic Assignment.</title>
        <authorList>
            <person name="Coil D.A."/>
            <person name="Jospin G."/>
            <person name="Darling A.E."/>
            <person name="Wallis C."/>
            <person name="Davis I.J."/>
            <person name="Harris S."/>
            <person name="Eisen J.A."/>
            <person name="Holcombe L.J."/>
            <person name="O'Flynn C."/>
        </authorList>
    </citation>
    <scope>NUCLEOTIDE SEQUENCE [LARGE SCALE GENOMIC DNA]</scope>
    <source>
        <strain evidence="2 4">OH1426_COT-023</strain>
        <strain evidence="1 3">OH2617_COT-023</strain>
    </source>
</reference>
<name>A0A3P1XV74_TANFO</name>
<protein>
    <submittedName>
        <fullName evidence="1">Uncharacterized protein</fullName>
    </submittedName>
</protein>
<dbReference type="Proteomes" id="UP000278609">
    <property type="component" value="Unassembled WGS sequence"/>
</dbReference>
<sequence length="160" mass="18001">MSQESKISISIDDARLKSVREKLRLIREELSDVLIINLTNEERKNMLKMGDKTLAFVGKAIEFAEQNPSLTPAYMDLFEAKKDYELARKLNELLKDVTTLQRGLEDTMMVAGSESYDAALIFYGSVKGASRTNVSGAQAVYDELRERFPGRPKKSSAEKS</sequence>